<sequence length="260" mass="28947">MLNAQRYTLHSPFTPMSTPVQGHGEDTHHNSYDTAPPPYQSASDSTSPTSTDYPFDDKELLFAPRSHEPGLAPSVSLSRGLQVPTRTGTTTSGFPYPTDLARYDISQEQWQQFTEVICDEAKLSRQQWQTVIGKGLGTLALGGLMIGALSAIPALFISRHVRRRQEQRNIIAAMAGARGERLSRHISEWNRTFFQPRGVMIRVDLPDEYINDMNQMNVYGKDGKLMRSAEEAREKAALKARIVIIPVQILGSDTSQSSMP</sequence>
<dbReference type="OrthoDB" id="252020at2759"/>
<accession>S8AKL0</accession>
<feature type="region of interest" description="Disordered" evidence="1">
    <location>
        <begin position="71"/>
        <end position="95"/>
    </location>
</feature>
<dbReference type="AlphaFoldDB" id="S8AKL0"/>
<name>S8AKL0_PENO1</name>
<reference evidence="3 4" key="1">
    <citation type="journal article" date="2013" name="PLoS ONE">
        <title>Genomic and secretomic analyses reveal unique features of the lignocellulolytic enzyme system of Penicillium decumbens.</title>
        <authorList>
            <person name="Liu G."/>
            <person name="Zhang L."/>
            <person name="Wei X."/>
            <person name="Zou G."/>
            <person name="Qin Y."/>
            <person name="Ma L."/>
            <person name="Li J."/>
            <person name="Zheng H."/>
            <person name="Wang S."/>
            <person name="Wang C."/>
            <person name="Xun L."/>
            <person name="Zhao G.-P."/>
            <person name="Zhou Z."/>
            <person name="Qu Y."/>
        </authorList>
    </citation>
    <scope>NUCLEOTIDE SEQUENCE [LARGE SCALE GENOMIC DNA]</scope>
    <source>
        <strain evidence="4">114-2 / CGMCC 5302</strain>
    </source>
</reference>
<feature type="transmembrane region" description="Helical" evidence="2">
    <location>
        <begin position="135"/>
        <end position="158"/>
    </location>
</feature>
<dbReference type="eggNOG" id="ENOG502SUE9">
    <property type="taxonomic scope" value="Eukaryota"/>
</dbReference>
<keyword evidence="2" id="KW-0812">Transmembrane</keyword>
<evidence type="ECO:0000313" key="4">
    <source>
        <dbReference type="Proteomes" id="UP000019376"/>
    </source>
</evidence>
<evidence type="ECO:0000313" key="3">
    <source>
        <dbReference type="EMBL" id="EPS26333.1"/>
    </source>
</evidence>
<keyword evidence="4" id="KW-1185">Reference proteome</keyword>
<feature type="compositionally biased region" description="Polar residues" evidence="1">
    <location>
        <begin position="75"/>
        <end position="93"/>
    </location>
</feature>
<keyword evidence="2" id="KW-1133">Transmembrane helix</keyword>
<feature type="compositionally biased region" description="Low complexity" evidence="1">
    <location>
        <begin position="43"/>
        <end position="53"/>
    </location>
</feature>
<dbReference type="EMBL" id="KB644409">
    <property type="protein sequence ID" value="EPS26333.1"/>
    <property type="molecule type" value="Genomic_DNA"/>
</dbReference>
<evidence type="ECO:0000256" key="2">
    <source>
        <dbReference type="SAM" id="Phobius"/>
    </source>
</evidence>
<protein>
    <submittedName>
        <fullName evidence="3">Uncharacterized protein</fullName>
    </submittedName>
</protein>
<proteinExistence type="predicted"/>
<dbReference type="Proteomes" id="UP000019376">
    <property type="component" value="Unassembled WGS sequence"/>
</dbReference>
<keyword evidence="2" id="KW-0472">Membrane</keyword>
<dbReference type="Pfam" id="PF15496">
    <property type="entry name" value="DUF4646"/>
    <property type="match status" value="1"/>
</dbReference>
<dbReference type="InterPro" id="IPR028018">
    <property type="entry name" value="DUF4646"/>
</dbReference>
<dbReference type="HOGENOM" id="CLU_082800_0_0_1"/>
<feature type="region of interest" description="Disordered" evidence="1">
    <location>
        <begin position="1"/>
        <end position="56"/>
    </location>
</feature>
<evidence type="ECO:0000256" key="1">
    <source>
        <dbReference type="SAM" id="MobiDB-lite"/>
    </source>
</evidence>
<dbReference type="PhylomeDB" id="S8AKL0"/>
<gene>
    <name evidence="3" type="ORF">PDE_01269</name>
</gene>
<organism evidence="3 4">
    <name type="scientific">Penicillium oxalicum (strain 114-2 / CGMCC 5302)</name>
    <name type="common">Penicillium decumbens</name>
    <dbReference type="NCBI Taxonomy" id="933388"/>
    <lineage>
        <taxon>Eukaryota</taxon>
        <taxon>Fungi</taxon>
        <taxon>Dikarya</taxon>
        <taxon>Ascomycota</taxon>
        <taxon>Pezizomycotina</taxon>
        <taxon>Eurotiomycetes</taxon>
        <taxon>Eurotiomycetidae</taxon>
        <taxon>Eurotiales</taxon>
        <taxon>Aspergillaceae</taxon>
        <taxon>Penicillium</taxon>
    </lineage>
</organism>